<comment type="caution">
    <text evidence="3">The sequence shown here is derived from an EMBL/GenBank/DDBJ whole genome shotgun (WGS) entry which is preliminary data.</text>
</comment>
<evidence type="ECO:0000313" key="4">
    <source>
        <dbReference type="Proteomes" id="UP000646877"/>
    </source>
</evidence>
<accession>A0A8I2HBF9</accession>
<dbReference type="Pfam" id="PF01548">
    <property type="entry name" value="DEDD_Tnp_IS110"/>
    <property type="match status" value="1"/>
</dbReference>
<dbReference type="InterPro" id="IPR047650">
    <property type="entry name" value="Transpos_IS110"/>
</dbReference>
<evidence type="ECO:0000313" key="3">
    <source>
        <dbReference type="EMBL" id="NLR24444.1"/>
    </source>
</evidence>
<organism evidence="3 4">
    <name type="scientific">Pseudoalteromonas maricaloris</name>
    <dbReference type="NCBI Taxonomy" id="184924"/>
    <lineage>
        <taxon>Bacteria</taxon>
        <taxon>Pseudomonadati</taxon>
        <taxon>Pseudomonadota</taxon>
        <taxon>Gammaproteobacteria</taxon>
        <taxon>Alteromonadales</taxon>
        <taxon>Pseudoalteromonadaceae</taxon>
        <taxon>Pseudoalteromonas</taxon>
    </lineage>
</organism>
<dbReference type="EMBL" id="WEIA01000058">
    <property type="protein sequence ID" value="NLR24444.1"/>
    <property type="molecule type" value="Genomic_DNA"/>
</dbReference>
<feature type="non-terminal residue" evidence="3">
    <location>
        <position position="1"/>
    </location>
</feature>
<dbReference type="GO" id="GO:0003677">
    <property type="term" value="F:DNA binding"/>
    <property type="evidence" value="ECO:0007669"/>
    <property type="project" value="InterPro"/>
</dbReference>
<dbReference type="InterPro" id="IPR003346">
    <property type="entry name" value="Transposase_20"/>
</dbReference>
<dbReference type="PANTHER" id="PTHR33055:SF3">
    <property type="entry name" value="PUTATIVE TRANSPOSASE FOR IS117-RELATED"/>
    <property type="match status" value="1"/>
</dbReference>
<dbReference type="Proteomes" id="UP000646877">
    <property type="component" value="Unassembled WGS sequence"/>
</dbReference>
<feature type="domain" description="Transposase IS110-like N-terminal" evidence="1">
    <location>
        <begin position="38"/>
        <end position="175"/>
    </location>
</feature>
<dbReference type="PANTHER" id="PTHR33055">
    <property type="entry name" value="TRANSPOSASE FOR INSERTION SEQUENCE ELEMENT IS1111A"/>
    <property type="match status" value="1"/>
</dbReference>
<dbReference type="GO" id="GO:0004803">
    <property type="term" value="F:transposase activity"/>
    <property type="evidence" value="ECO:0007669"/>
    <property type="project" value="InterPro"/>
</dbReference>
<protein>
    <submittedName>
        <fullName evidence="3">IS110 family transposase</fullName>
    </submittedName>
</protein>
<reference evidence="3" key="1">
    <citation type="submission" date="2019-10" db="EMBL/GenBank/DDBJ databases">
        <authorList>
            <person name="Paulsen S."/>
        </authorList>
    </citation>
    <scope>NUCLEOTIDE SEQUENCE</scope>
    <source>
        <strain evidence="3">LMG 19692</strain>
    </source>
</reference>
<sequence length="373" mass="41058">WWEMYGLLPLIGRVRYQDIAKHFYQIRSPYMAQSNLIAIDLAKNIFQVAQLKGNKLKFNKPMKREPMLELLAKAEGLKVVMEACGSAQHIARKALSLGHDVMLLPPKFVKAFRQGQKTDANDVLAIASASQAYNVKPCKIMTVEEQTLQSLSQARTLVDKQKTQLSNQIRCLLLEFGVVINQGDAALTQAVPDILEDAENALPIALKQALAVSYELYKTQCAAKAQLHKQVEAITKQNDSCQRLMALEGVGPITAIELLSFLGNTSQFSDARGAAACAGVTPTQHSSGGKAKIGHIPKRRGNTLRKNLFLGARTVVSRLKHKEATTEKERWIKNLLAKKSVKCVAIALANKTVRTAYALLKNGSTYEPKILAV</sequence>
<dbReference type="AlphaFoldDB" id="A0A8I2HBF9"/>
<dbReference type="NCBIfam" id="NF033542">
    <property type="entry name" value="transpos_IS110"/>
    <property type="match status" value="1"/>
</dbReference>
<evidence type="ECO:0000259" key="2">
    <source>
        <dbReference type="Pfam" id="PF02371"/>
    </source>
</evidence>
<dbReference type="Pfam" id="PF02371">
    <property type="entry name" value="Transposase_20"/>
    <property type="match status" value="1"/>
</dbReference>
<gene>
    <name evidence="3" type="ORF">F9Y85_24720</name>
</gene>
<evidence type="ECO:0000259" key="1">
    <source>
        <dbReference type="Pfam" id="PF01548"/>
    </source>
</evidence>
<name>A0A8I2HBF9_9GAMM</name>
<dbReference type="InterPro" id="IPR002525">
    <property type="entry name" value="Transp_IS110-like_N"/>
</dbReference>
<dbReference type="GO" id="GO:0006313">
    <property type="term" value="P:DNA transposition"/>
    <property type="evidence" value="ECO:0007669"/>
    <property type="project" value="InterPro"/>
</dbReference>
<proteinExistence type="predicted"/>
<feature type="domain" description="Transposase IS116/IS110/IS902 C-terminal" evidence="2">
    <location>
        <begin position="241"/>
        <end position="320"/>
    </location>
</feature>